<organism evidence="1">
    <name type="scientific">Anguilla anguilla</name>
    <name type="common">European freshwater eel</name>
    <name type="synonym">Muraena anguilla</name>
    <dbReference type="NCBI Taxonomy" id="7936"/>
    <lineage>
        <taxon>Eukaryota</taxon>
        <taxon>Metazoa</taxon>
        <taxon>Chordata</taxon>
        <taxon>Craniata</taxon>
        <taxon>Vertebrata</taxon>
        <taxon>Euteleostomi</taxon>
        <taxon>Actinopterygii</taxon>
        <taxon>Neopterygii</taxon>
        <taxon>Teleostei</taxon>
        <taxon>Anguilliformes</taxon>
        <taxon>Anguillidae</taxon>
        <taxon>Anguilla</taxon>
    </lineage>
</organism>
<protein>
    <submittedName>
        <fullName evidence="1">Uncharacterized protein</fullName>
    </submittedName>
</protein>
<proteinExistence type="predicted"/>
<accession>A0A0E9RQB6</accession>
<name>A0A0E9RQB6_ANGAN</name>
<sequence length="29" mass="3084">MNKLLRAEFLAGGGPIRGRAVETSEQQGP</sequence>
<reference evidence="1" key="1">
    <citation type="submission" date="2014-11" db="EMBL/GenBank/DDBJ databases">
        <authorList>
            <person name="Amaro Gonzalez C."/>
        </authorList>
    </citation>
    <scope>NUCLEOTIDE SEQUENCE</scope>
</reference>
<reference evidence="1" key="2">
    <citation type="journal article" date="2015" name="Fish Shellfish Immunol.">
        <title>Early steps in the European eel (Anguilla anguilla)-Vibrio vulnificus interaction in the gills: Role of the RtxA13 toxin.</title>
        <authorList>
            <person name="Callol A."/>
            <person name="Pajuelo D."/>
            <person name="Ebbesson L."/>
            <person name="Teles M."/>
            <person name="MacKenzie S."/>
            <person name="Amaro C."/>
        </authorList>
    </citation>
    <scope>NUCLEOTIDE SEQUENCE</scope>
</reference>
<dbReference type="AlphaFoldDB" id="A0A0E9RQB6"/>
<dbReference type="EMBL" id="GBXM01077293">
    <property type="protein sequence ID" value="JAH31284.1"/>
    <property type="molecule type" value="Transcribed_RNA"/>
</dbReference>
<evidence type="ECO:0000313" key="1">
    <source>
        <dbReference type="EMBL" id="JAH31284.1"/>
    </source>
</evidence>